<organism evidence="5 6">
    <name type="scientific">Alistipes timonensis JC136</name>
    <dbReference type="NCBI Taxonomy" id="1033731"/>
    <lineage>
        <taxon>Bacteria</taxon>
        <taxon>Pseudomonadati</taxon>
        <taxon>Bacteroidota</taxon>
        <taxon>Bacteroidia</taxon>
        <taxon>Bacteroidales</taxon>
        <taxon>Rikenellaceae</taxon>
        <taxon>Alistipes</taxon>
    </lineage>
</organism>
<dbReference type="EMBL" id="FNRI01000009">
    <property type="protein sequence ID" value="SEA91882.1"/>
    <property type="molecule type" value="Genomic_DNA"/>
</dbReference>
<evidence type="ECO:0000256" key="2">
    <source>
        <dbReference type="ARBA" id="ARBA00022723"/>
    </source>
</evidence>
<accession>A0A1H4F5X7</accession>
<feature type="active site" evidence="4">
    <location>
        <position position="141"/>
    </location>
</feature>
<feature type="binding site" evidence="4">
    <location>
        <position position="144"/>
    </location>
    <ligand>
        <name>Fe cation</name>
        <dbReference type="ChEBI" id="CHEBI:24875"/>
    </ligand>
</feature>
<gene>
    <name evidence="4" type="primary">def</name>
    <name evidence="5" type="ORF">SAMN05444145_10940</name>
</gene>
<dbReference type="STRING" id="1033731.SAMN05444145_10940"/>
<dbReference type="GO" id="GO:0046872">
    <property type="term" value="F:metal ion binding"/>
    <property type="evidence" value="ECO:0007669"/>
    <property type="project" value="UniProtKB-KW"/>
</dbReference>
<comment type="catalytic activity">
    <reaction evidence="4">
        <text>N-terminal N-formyl-L-methionyl-[peptide] + H2O = N-terminal L-methionyl-[peptide] + formate</text>
        <dbReference type="Rhea" id="RHEA:24420"/>
        <dbReference type="Rhea" id="RHEA-COMP:10639"/>
        <dbReference type="Rhea" id="RHEA-COMP:10640"/>
        <dbReference type="ChEBI" id="CHEBI:15377"/>
        <dbReference type="ChEBI" id="CHEBI:15740"/>
        <dbReference type="ChEBI" id="CHEBI:49298"/>
        <dbReference type="ChEBI" id="CHEBI:64731"/>
        <dbReference type="EC" id="3.5.1.88"/>
    </reaction>
</comment>
<keyword evidence="6" id="KW-1185">Reference proteome</keyword>
<dbReference type="CDD" id="cd00487">
    <property type="entry name" value="Pep_deformylase"/>
    <property type="match status" value="1"/>
</dbReference>
<dbReference type="InterPro" id="IPR036821">
    <property type="entry name" value="Peptide_deformylase_sf"/>
</dbReference>
<feature type="binding site" evidence="4">
    <location>
        <position position="140"/>
    </location>
    <ligand>
        <name>Fe cation</name>
        <dbReference type="ChEBI" id="CHEBI:24875"/>
    </ligand>
</feature>
<name>A0A1H4F5X7_9BACT</name>
<evidence type="ECO:0000256" key="4">
    <source>
        <dbReference type="HAMAP-Rule" id="MF_00163"/>
    </source>
</evidence>
<keyword evidence="4" id="KW-0648">Protein biosynthesis</keyword>
<dbReference type="RefSeq" id="WP_010265883.1">
    <property type="nucleotide sequence ID" value="NZ_CAEG01000017.1"/>
</dbReference>
<dbReference type="OrthoDB" id="9784988at2"/>
<dbReference type="GO" id="GO:0006412">
    <property type="term" value="P:translation"/>
    <property type="evidence" value="ECO:0007669"/>
    <property type="project" value="UniProtKB-UniRule"/>
</dbReference>
<dbReference type="HAMAP" id="MF_00163">
    <property type="entry name" value="Pep_deformylase"/>
    <property type="match status" value="1"/>
</dbReference>
<dbReference type="PANTHER" id="PTHR10458:SF22">
    <property type="entry name" value="PEPTIDE DEFORMYLASE"/>
    <property type="match status" value="1"/>
</dbReference>
<protein>
    <recommendedName>
        <fullName evidence="4">Peptide deformylase</fullName>
        <shortName evidence="4">PDF</shortName>
        <ecNumber evidence="4">3.5.1.88</ecNumber>
    </recommendedName>
    <alternativeName>
        <fullName evidence="4">Polypeptide deformylase</fullName>
    </alternativeName>
</protein>
<sequence length="181" mass="20903">MIYPIVIYGDEALRKHCEEITPDYPDLKKLAEDMFLTLEEAEGVGLAAPQIGKNIRLFIIDCTPWGEEDPSCADYKRAFINPEIYAYSEEKKTYNEGCLSFPGIRADVSRSLAIRMRYLDTDFVEHDEEFTGLKAWVIQHEYDHIEGVVFTDRIAPLRRQLLKGKLLNLAKGKYRCAYKTK</sequence>
<evidence type="ECO:0000313" key="5">
    <source>
        <dbReference type="EMBL" id="SEA91882.1"/>
    </source>
</evidence>
<dbReference type="NCBIfam" id="TIGR00079">
    <property type="entry name" value="pept_deformyl"/>
    <property type="match status" value="1"/>
</dbReference>
<comment type="function">
    <text evidence="4">Removes the formyl group from the N-terminal Met of newly synthesized proteins. Requires at least a dipeptide for an efficient rate of reaction. N-terminal L-methionine is a prerequisite for activity but the enzyme has broad specificity at other positions.</text>
</comment>
<dbReference type="GO" id="GO:0042586">
    <property type="term" value="F:peptide deformylase activity"/>
    <property type="evidence" value="ECO:0007669"/>
    <property type="project" value="UniProtKB-UniRule"/>
</dbReference>
<dbReference type="EC" id="3.5.1.88" evidence="4"/>
<dbReference type="PRINTS" id="PR01576">
    <property type="entry name" value="PDEFORMYLASE"/>
</dbReference>
<comment type="cofactor">
    <cofactor evidence="4">
        <name>Fe(2+)</name>
        <dbReference type="ChEBI" id="CHEBI:29033"/>
    </cofactor>
    <text evidence="4">Binds 1 Fe(2+) ion.</text>
</comment>
<dbReference type="Pfam" id="PF01327">
    <property type="entry name" value="Pep_deformylase"/>
    <property type="match status" value="1"/>
</dbReference>
<keyword evidence="4" id="KW-0408">Iron</keyword>
<feature type="binding site" evidence="4">
    <location>
        <position position="98"/>
    </location>
    <ligand>
        <name>Fe cation</name>
        <dbReference type="ChEBI" id="CHEBI:24875"/>
    </ligand>
</feature>
<comment type="similarity">
    <text evidence="1 4">Belongs to the polypeptide deformylase family.</text>
</comment>
<dbReference type="AlphaFoldDB" id="A0A1H4F5X7"/>
<proteinExistence type="inferred from homology"/>
<evidence type="ECO:0000256" key="3">
    <source>
        <dbReference type="ARBA" id="ARBA00022801"/>
    </source>
</evidence>
<dbReference type="NCBIfam" id="NF001159">
    <property type="entry name" value="PRK00150.1-3"/>
    <property type="match status" value="1"/>
</dbReference>
<evidence type="ECO:0000313" key="6">
    <source>
        <dbReference type="Proteomes" id="UP000183253"/>
    </source>
</evidence>
<dbReference type="PIRSF" id="PIRSF004749">
    <property type="entry name" value="Pep_def"/>
    <property type="match status" value="1"/>
</dbReference>
<evidence type="ECO:0000256" key="1">
    <source>
        <dbReference type="ARBA" id="ARBA00010759"/>
    </source>
</evidence>
<dbReference type="PANTHER" id="PTHR10458">
    <property type="entry name" value="PEPTIDE DEFORMYLASE"/>
    <property type="match status" value="1"/>
</dbReference>
<dbReference type="Gene3D" id="3.90.45.10">
    <property type="entry name" value="Peptide deformylase"/>
    <property type="match status" value="1"/>
</dbReference>
<keyword evidence="3 4" id="KW-0378">Hydrolase</keyword>
<dbReference type="Proteomes" id="UP000183253">
    <property type="component" value="Unassembled WGS sequence"/>
</dbReference>
<dbReference type="InterPro" id="IPR023635">
    <property type="entry name" value="Peptide_deformylase"/>
</dbReference>
<reference evidence="5 6" key="1">
    <citation type="submission" date="2016-10" db="EMBL/GenBank/DDBJ databases">
        <authorList>
            <person name="de Groot N.N."/>
        </authorList>
    </citation>
    <scope>NUCLEOTIDE SEQUENCE [LARGE SCALE GENOMIC DNA]</scope>
    <source>
        <strain evidence="5 6">DSM 25383</strain>
    </source>
</reference>
<keyword evidence="2 4" id="KW-0479">Metal-binding</keyword>
<dbReference type="SUPFAM" id="SSF56420">
    <property type="entry name" value="Peptide deformylase"/>
    <property type="match status" value="1"/>
</dbReference>